<evidence type="ECO:0000313" key="7">
    <source>
        <dbReference type="EMBL" id="TQE93330.1"/>
    </source>
</evidence>
<dbReference type="PANTHER" id="PTHR42732">
    <property type="entry name" value="BETA-GALACTOSIDASE"/>
    <property type="match status" value="1"/>
</dbReference>
<dbReference type="PANTHER" id="PTHR42732:SF2">
    <property type="entry name" value="BETA-MANNOSIDASE"/>
    <property type="match status" value="1"/>
</dbReference>
<dbReference type="SUPFAM" id="SSF49303">
    <property type="entry name" value="beta-Galactosidase/glucuronidase domain"/>
    <property type="match status" value="1"/>
</dbReference>
<dbReference type="SUPFAM" id="SSF49785">
    <property type="entry name" value="Galactose-binding domain-like"/>
    <property type="match status" value="1"/>
</dbReference>
<reference evidence="7 8" key="1">
    <citation type="submission" date="2019-06" db="EMBL/GenBank/DDBJ databases">
        <title>Genome sequence of Litorilinea aerophila BAA-2444.</title>
        <authorList>
            <person name="Maclea K.S."/>
            <person name="Maurais E.G."/>
            <person name="Iannazzi L.C."/>
        </authorList>
    </citation>
    <scope>NUCLEOTIDE SEQUENCE [LARGE SCALE GENOMIC DNA]</scope>
    <source>
        <strain evidence="7 8">ATCC BAA-2444</strain>
    </source>
</reference>
<dbReference type="Pfam" id="PF00703">
    <property type="entry name" value="Glyco_hydro_2"/>
    <property type="match status" value="1"/>
</dbReference>
<dbReference type="InterPro" id="IPR051913">
    <property type="entry name" value="GH2_Domain-Containing"/>
</dbReference>
<sequence length="900" mass="101211">MRQEIQTLSENPMSFRKCLSLDGIWQFYHDPEQRAELNPVAPQAWRVATVPLPWQAQFEDLREAAGAGWYRRRFALPNKPEGSAILHFGAADYHTRVWINGRLVGEHEGGYLPFEFEVAPYLQPGVNELLVRVADEAVPHREPTPYPFAEIPHGKQSWYGPISGLWQSVWLEQRSAVHIRRLRLTPDRVSGQLTVQASLNQRPSHHDFTLEITVLDPTGRAVARRELHNELEGTLTLDLETLRPWSPDDPALYTVLARLAVAGEPVDLLQETCGFRTVEARDGRIFLNGEPIYLRGALDQAYYPYTIYTPPSLAFLEDQVRKAKALGLNCLRCHIKIEDPRYYQVADRLGILIWTEIPNWMHLSPDAARRARETFAGMVERDWNHPSIIAWSLVNEDWGTDLVRNPEHRRWLADFYQEAKALDPTRLIVDNSPCAPNFHVAGDLEDYHHYRCIPDHAAEWDQWVADFAGRAPWAWAPDFADHRRDDLPLIVSEFGNWGLPDPRAIQENGRDPWWFETGYDWGEGIVYPHGVEQRFHKYGLDQVFGSWDDFLQASQEHMARSLAYELTSMRRHPAIAGYVITEFTDVHWECNGLMDMQRHIKAGLDRYFVDMNQERVVTVRPQRWSAAPGQSIAVELQAMGPAGPEAEGTFHWRAGAAQGTAPAPAATVEVPVPRGLESQILPLHVTWRDGQGLTRAQALVELAVVAAPAPVHSIHVVDDEALAQALQELGYSLVEQPSPGEGIWVARRYTPALQEAVQAGARLLLLAEPEEPTAPGLRLPAGRVVPRAGTAWQGDWATSFSWLRKTGPFAHLPGGPLLEMEFQPVTPRAVLAGLPATLMAQATWAGLALGWIHRPVSLLHRLPYGRGAVTMTTFHLPAETIREDALAQGLFVGLTTLAGM</sequence>
<dbReference type="InParanoid" id="A0A540V983"/>
<dbReference type="InterPro" id="IPR006104">
    <property type="entry name" value="Glyco_hydro_2_N"/>
</dbReference>
<dbReference type="InterPro" id="IPR006101">
    <property type="entry name" value="Glyco_hydro_2"/>
</dbReference>
<dbReference type="AlphaFoldDB" id="A0A540V983"/>
<dbReference type="PRINTS" id="PR00132">
    <property type="entry name" value="GLHYDRLASE2"/>
</dbReference>
<dbReference type="SUPFAM" id="SSF51445">
    <property type="entry name" value="(Trans)glycosidases"/>
    <property type="match status" value="1"/>
</dbReference>
<dbReference type="Gene3D" id="2.60.120.260">
    <property type="entry name" value="Galactose-binding domain-like"/>
    <property type="match status" value="1"/>
</dbReference>
<dbReference type="Proteomes" id="UP000317371">
    <property type="component" value="Unassembled WGS sequence"/>
</dbReference>
<keyword evidence="2 7" id="KW-0378">Hydrolase</keyword>
<feature type="domain" description="Glycoside hydrolase family 2 immunoglobulin-like beta-sandwich" evidence="4">
    <location>
        <begin position="177"/>
        <end position="276"/>
    </location>
</feature>
<gene>
    <name evidence="7" type="ORF">FKZ61_21725</name>
</gene>
<evidence type="ECO:0000256" key="2">
    <source>
        <dbReference type="ARBA" id="ARBA00022801"/>
    </source>
</evidence>
<evidence type="ECO:0000256" key="1">
    <source>
        <dbReference type="ARBA" id="ARBA00007401"/>
    </source>
</evidence>
<accession>A0A540V983</accession>
<evidence type="ECO:0000256" key="3">
    <source>
        <dbReference type="ARBA" id="ARBA00023295"/>
    </source>
</evidence>
<dbReference type="Pfam" id="PF02836">
    <property type="entry name" value="Glyco_hydro_2_C"/>
    <property type="match status" value="1"/>
</dbReference>
<name>A0A540V983_9CHLR</name>
<feature type="domain" description="Glycoside hydrolase family 2 catalytic" evidence="5">
    <location>
        <begin position="278"/>
        <end position="442"/>
    </location>
</feature>
<dbReference type="InterPro" id="IPR013783">
    <property type="entry name" value="Ig-like_fold"/>
</dbReference>
<dbReference type="OrthoDB" id="9762066at2"/>
<organism evidence="7 8">
    <name type="scientific">Litorilinea aerophila</name>
    <dbReference type="NCBI Taxonomy" id="1204385"/>
    <lineage>
        <taxon>Bacteria</taxon>
        <taxon>Bacillati</taxon>
        <taxon>Chloroflexota</taxon>
        <taxon>Caldilineae</taxon>
        <taxon>Caldilineales</taxon>
        <taxon>Caldilineaceae</taxon>
        <taxon>Litorilinea</taxon>
    </lineage>
</organism>
<dbReference type="Gene3D" id="3.20.20.80">
    <property type="entry name" value="Glycosidases"/>
    <property type="match status" value="1"/>
</dbReference>
<keyword evidence="3" id="KW-0326">Glycosidase</keyword>
<proteinExistence type="inferred from homology"/>
<dbReference type="Gene3D" id="2.60.40.10">
    <property type="entry name" value="Immunoglobulins"/>
    <property type="match status" value="1"/>
</dbReference>
<dbReference type="InterPro" id="IPR017853">
    <property type="entry name" value="GH"/>
</dbReference>
<dbReference type="GO" id="GO:0005975">
    <property type="term" value="P:carbohydrate metabolic process"/>
    <property type="evidence" value="ECO:0007669"/>
    <property type="project" value="InterPro"/>
</dbReference>
<evidence type="ECO:0000259" key="4">
    <source>
        <dbReference type="Pfam" id="PF00703"/>
    </source>
</evidence>
<protein>
    <submittedName>
        <fullName evidence="7">Glycoside hydrolase family 2</fullName>
    </submittedName>
</protein>
<evidence type="ECO:0000313" key="8">
    <source>
        <dbReference type="Proteomes" id="UP000317371"/>
    </source>
</evidence>
<comment type="caution">
    <text evidence="7">The sequence shown here is derived from an EMBL/GenBank/DDBJ whole genome shotgun (WGS) entry which is preliminary data.</text>
</comment>
<dbReference type="InterPro" id="IPR036156">
    <property type="entry name" value="Beta-gal/glucu_dom_sf"/>
</dbReference>
<evidence type="ECO:0000259" key="5">
    <source>
        <dbReference type="Pfam" id="PF02836"/>
    </source>
</evidence>
<dbReference type="InterPro" id="IPR006103">
    <property type="entry name" value="Glyco_hydro_2_cat"/>
</dbReference>
<keyword evidence="8" id="KW-1185">Reference proteome</keyword>
<comment type="similarity">
    <text evidence="1">Belongs to the glycosyl hydrolase 2 family.</text>
</comment>
<dbReference type="InterPro" id="IPR008979">
    <property type="entry name" value="Galactose-bd-like_sf"/>
</dbReference>
<dbReference type="Pfam" id="PF02837">
    <property type="entry name" value="Glyco_hydro_2_N"/>
    <property type="match status" value="1"/>
</dbReference>
<evidence type="ECO:0000259" key="6">
    <source>
        <dbReference type="Pfam" id="PF02837"/>
    </source>
</evidence>
<dbReference type="GO" id="GO:0004553">
    <property type="term" value="F:hydrolase activity, hydrolyzing O-glycosyl compounds"/>
    <property type="evidence" value="ECO:0007669"/>
    <property type="project" value="InterPro"/>
</dbReference>
<feature type="domain" description="Glycosyl hydrolases family 2 sugar binding" evidence="6">
    <location>
        <begin position="50"/>
        <end position="133"/>
    </location>
</feature>
<dbReference type="EMBL" id="VIGC01000042">
    <property type="protein sequence ID" value="TQE93330.1"/>
    <property type="molecule type" value="Genomic_DNA"/>
</dbReference>
<dbReference type="InterPro" id="IPR006102">
    <property type="entry name" value="Ig-like_GH2"/>
</dbReference>